<evidence type="ECO:0000313" key="1">
    <source>
        <dbReference type="EMBL" id="KIJ36701.1"/>
    </source>
</evidence>
<keyword evidence="2" id="KW-1185">Reference proteome</keyword>
<dbReference type="HOGENOM" id="CLU_2869071_0_0_1"/>
<protein>
    <submittedName>
        <fullName evidence="1">Uncharacterized protein</fullName>
    </submittedName>
</protein>
<name>A0A0C9VH70_SPHS4</name>
<sequence>MPQKNPTLQVDWVCGMWRYNPEGFRKMVEEAFGLLPGENFRELPDIGAISGIMQISLSCVNMQK</sequence>
<dbReference type="AlphaFoldDB" id="A0A0C9VH70"/>
<organism evidence="1 2">
    <name type="scientific">Sphaerobolus stellatus (strain SS14)</name>
    <dbReference type="NCBI Taxonomy" id="990650"/>
    <lineage>
        <taxon>Eukaryota</taxon>
        <taxon>Fungi</taxon>
        <taxon>Dikarya</taxon>
        <taxon>Basidiomycota</taxon>
        <taxon>Agaricomycotina</taxon>
        <taxon>Agaricomycetes</taxon>
        <taxon>Phallomycetidae</taxon>
        <taxon>Geastrales</taxon>
        <taxon>Sphaerobolaceae</taxon>
        <taxon>Sphaerobolus</taxon>
    </lineage>
</organism>
<accession>A0A0C9VH70</accession>
<evidence type="ECO:0000313" key="2">
    <source>
        <dbReference type="Proteomes" id="UP000054279"/>
    </source>
</evidence>
<dbReference type="Proteomes" id="UP000054279">
    <property type="component" value="Unassembled WGS sequence"/>
</dbReference>
<gene>
    <name evidence="1" type="ORF">M422DRAFT_260796</name>
</gene>
<proteinExistence type="predicted"/>
<dbReference type="EMBL" id="KN837175">
    <property type="protein sequence ID" value="KIJ36701.1"/>
    <property type="molecule type" value="Genomic_DNA"/>
</dbReference>
<reference evidence="1 2" key="1">
    <citation type="submission" date="2014-06" db="EMBL/GenBank/DDBJ databases">
        <title>Evolutionary Origins and Diversification of the Mycorrhizal Mutualists.</title>
        <authorList>
            <consortium name="DOE Joint Genome Institute"/>
            <consortium name="Mycorrhizal Genomics Consortium"/>
            <person name="Kohler A."/>
            <person name="Kuo A."/>
            <person name="Nagy L.G."/>
            <person name="Floudas D."/>
            <person name="Copeland A."/>
            <person name="Barry K.W."/>
            <person name="Cichocki N."/>
            <person name="Veneault-Fourrey C."/>
            <person name="LaButti K."/>
            <person name="Lindquist E.A."/>
            <person name="Lipzen A."/>
            <person name="Lundell T."/>
            <person name="Morin E."/>
            <person name="Murat C."/>
            <person name="Riley R."/>
            <person name="Ohm R."/>
            <person name="Sun H."/>
            <person name="Tunlid A."/>
            <person name="Henrissat B."/>
            <person name="Grigoriev I.V."/>
            <person name="Hibbett D.S."/>
            <person name="Martin F."/>
        </authorList>
    </citation>
    <scope>NUCLEOTIDE SEQUENCE [LARGE SCALE GENOMIC DNA]</scope>
    <source>
        <strain evidence="1 2">SS14</strain>
    </source>
</reference>